<dbReference type="Proteomes" id="UP000250174">
    <property type="component" value="Unassembled WGS sequence"/>
</dbReference>
<gene>
    <name evidence="2" type="ORF">A3864_18915</name>
</gene>
<keyword evidence="1" id="KW-0812">Transmembrane</keyword>
<sequence length="84" mass="9353">MSKYFKLGSLILSLLSIFLLTTSDWILGIVGLVISFVLALKLKNKIIIYVVSVIFFCGVIILLFLMVMGLLMGGLVDMEDQRLP</sequence>
<accession>A0AAX1Q4T5</accession>
<dbReference type="AlphaFoldDB" id="A0AAX1Q4T5"/>
<reference evidence="2 3" key="1">
    <citation type="submission" date="2016-03" db="EMBL/GenBank/DDBJ databases">
        <title>Comparison of Bacillus endophyticus and B. anthracis characteristics using whole genome sequence analysis and microbiological techniques.</title>
        <authorList>
            <person name="Lekota K.E."/>
            <person name="Mafofo J."/>
            <person name="Rees J."/>
            <person name="Muchadeyi F.C."/>
            <person name="Madoroba E."/>
            <person name="Van Heerden H."/>
        </authorList>
    </citation>
    <scope>NUCLEOTIDE SEQUENCE [LARGE SCALE GENOMIC DNA]</scope>
    <source>
        <strain evidence="2 3">3631_10C</strain>
        <plasmid evidence="2">pBEH6</plasmid>
    </source>
</reference>
<evidence type="ECO:0000313" key="2">
    <source>
        <dbReference type="EMBL" id="RAS73616.1"/>
    </source>
</evidence>
<keyword evidence="1" id="KW-1133">Transmembrane helix</keyword>
<proteinExistence type="predicted"/>
<geneLocation type="plasmid" evidence="2">
    <name>pBEH6</name>
</geneLocation>
<feature type="transmembrane region" description="Helical" evidence="1">
    <location>
        <begin position="12"/>
        <end position="40"/>
    </location>
</feature>
<evidence type="ECO:0000313" key="3">
    <source>
        <dbReference type="Proteomes" id="UP000250174"/>
    </source>
</evidence>
<name>A0AAX1Q4T5_9BACI</name>
<comment type="caution">
    <text evidence="2">The sequence shown here is derived from an EMBL/GenBank/DDBJ whole genome shotgun (WGS) entry which is preliminary data.</text>
</comment>
<organism evidence="2 3">
    <name type="scientific">Priestia endophytica</name>
    <dbReference type="NCBI Taxonomy" id="135735"/>
    <lineage>
        <taxon>Bacteria</taxon>
        <taxon>Bacillati</taxon>
        <taxon>Bacillota</taxon>
        <taxon>Bacilli</taxon>
        <taxon>Bacillales</taxon>
        <taxon>Bacillaceae</taxon>
        <taxon>Priestia</taxon>
    </lineage>
</organism>
<evidence type="ECO:0000256" key="1">
    <source>
        <dbReference type="SAM" id="Phobius"/>
    </source>
</evidence>
<keyword evidence="1" id="KW-0472">Membrane</keyword>
<dbReference type="EMBL" id="LVYK01000054">
    <property type="protein sequence ID" value="RAS73616.1"/>
    <property type="molecule type" value="Genomic_DNA"/>
</dbReference>
<feature type="transmembrane region" description="Helical" evidence="1">
    <location>
        <begin position="46"/>
        <end position="76"/>
    </location>
</feature>
<protein>
    <submittedName>
        <fullName evidence="2">Uncharacterized protein</fullName>
    </submittedName>
</protein>
<keyword evidence="2" id="KW-0614">Plasmid</keyword>